<evidence type="ECO:0000256" key="4">
    <source>
        <dbReference type="PROSITE-ProRule" id="PRU00335"/>
    </source>
</evidence>
<dbReference type="PROSITE" id="PS50977">
    <property type="entry name" value="HTH_TETR_2"/>
    <property type="match status" value="1"/>
</dbReference>
<reference evidence="6 7" key="1">
    <citation type="submission" date="2023-04" db="EMBL/GenBank/DDBJ databases">
        <title>Genome Sequence of Selenomonas sputigena ATCC 33150.</title>
        <authorList>
            <person name="Miller D.P."/>
            <person name="Anvari S."/>
            <person name="Polson S.W."/>
            <person name="Macdonald M."/>
            <person name="Mcdowell J.V."/>
        </authorList>
    </citation>
    <scope>NUCLEOTIDE SEQUENCE [LARGE SCALE GENOMIC DNA]</scope>
    <source>
        <strain evidence="6 7">ATCC 33150</strain>
    </source>
</reference>
<dbReference type="InterPro" id="IPR050109">
    <property type="entry name" value="HTH-type_TetR-like_transc_reg"/>
</dbReference>
<dbReference type="PROSITE" id="PS01081">
    <property type="entry name" value="HTH_TETR_1"/>
    <property type="match status" value="1"/>
</dbReference>
<dbReference type="Pfam" id="PF00440">
    <property type="entry name" value="TetR_N"/>
    <property type="match status" value="1"/>
</dbReference>
<dbReference type="InterPro" id="IPR023772">
    <property type="entry name" value="DNA-bd_HTH_TetR-type_CS"/>
</dbReference>
<organism evidence="6 7">
    <name type="scientific">Selenomonas sputigena</name>
    <dbReference type="NCBI Taxonomy" id="69823"/>
    <lineage>
        <taxon>Bacteria</taxon>
        <taxon>Bacillati</taxon>
        <taxon>Bacillota</taxon>
        <taxon>Negativicutes</taxon>
        <taxon>Selenomonadales</taxon>
        <taxon>Selenomonadaceae</taxon>
        <taxon>Selenomonas</taxon>
    </lineage>
</organism>
<comment type="caution">
    <text evidence="6">The sequence shown here is derived from an EMBL/GenBank/DDBJ whole genome shotgun (WGS) entry which is preliminary data.</text>
</comment>
<dbReference type="PANTHER" id="PTHR30055:SF234">
    <property type="entry name" value="HTH-TYPE TRANSCRIPTIONAL REGULATOR BETI"/>
    <property type="match status" value="1"/>
</dbReference>
<evidence type="ECO:0000313" key="6">
    <source>
        <dbReference type="EMBL" id="MEX5285492.1"/>
    </source>
</evidence>
<protein>
    <submittedName>
        <fullName evidence="6">TetR/AcrR family transcriptional regulator</fullName>
    </submittedName>
</protein>
<dbReference type="RefSeq" id="WP_368847221.1">
    <property type="nucleotide sequence ID" value="NZ_CP194411.1"/>
</dbReference>
<accession>A0ABV3X7D1</accession>
<gene>
    <name evidence="6" type="ORF">QCO44_07565</name>
</gene>
<keyword evidence="7" id="KW-1185">Reference proteome</keyword>
<dbReference type="InterPro" id="IPR009057">
    <property type="entry name" value="Homeodomain-like_sf"/>
</dbReference>
<feature type="domain" description="HTH tetR-type" evidence="5">
    <location>
        <begin position="13"/>
        <end position="73"/>
    </location>
</feature>
<dbReference type="Proteomes" id="UP001559623">
    <property type="component" value="Unassembled WGS sequence"/>
</dbReference>
<keyword evidence="3" id="KW-0804">Transcription</keyword>
<sequence>MGEKLSRREQKKLYSRQAILDAATRLFQSRGLEDVSIADIMNEANLGIGTFYNYFGSKEDVLMELLSRIMQEIAEKARALSAGKRPVPDVLRELFLAAASLLAENRFVLPLFLHAAQQAAMPEGVQAESSAPPFTSLFVRLVEAGQKSGEIRSDIPATVITELFHSLFQAAAFSRLGISFEENVRMKLDLILDGAQAHKDRKGKQP</sequence>
<dbReference type="InterPro" id="IPR001647">
    <property type="entry name" value="HTH_TetR"/>
</dbReference>
<dbReference type="SUPFAM" id="SSF46689">
    <property type="entry name" value="Homeodomain-like"/>
    <property type="match status" value="1"/>
</dbReference>
<dbReference type="PANTHER" id="PTHR30055">
    <property type="entry name" value="HTH-TYPE TRANSCRIPTIONAL REGULATOR RUTR"/>
    <property type="match status" value="1"/>
</dbReference>
<proteinExistence type="predicted"/>
<dbReference type="Gene3D" id="1.10.357.10">
    <property type="entry name" value="Tetracycline Repressor, domain 2"/>
    <property type="match status" value="1"/>
</dbReference>
<evidence type="ECO:0000256" key="1">
    <source>
        <dbReference type="ARBA" id="ARBA00023015"/>
    </source>
</evidence>
<dbReference type="EMBL" id="JARVLH010000004">
    <property type="protein sequence ID" value="MEX5285492.1"/>
    <property type="molecule type" value="Genomic_DNA"/>
</dbReference>
<evidence type="ECO:0000259" key="5">
    <source>
        <dbReference type="PROSITE" id="PS50977"/>
    </source>
</evidence>
<evidence type="ECO:0000313" key="7">
    <source>
        <dbReference type="Proteomes" id="UP001559623"/>
    </source>
</evidence>
<keyword evidence="2 4" id="KW-0238">DNA-binding</keyword>
<feature type="DNA-binding region" description="H-T-H motif" evidence="4">
    <location>
        <begin position="36"/>
        <end position="55"/>
    </location>
</feature>
<dbReference type="InterPro" id="IPR036271">
    <property type="entry name" value="Tet_transcr_reg_TetR-rel_C_sf"/>
</dbReference>
<dbReference type="PRINTS" id="PR00455">
    <property type="entry name" value="HTHTETR"/>
</dbReference>
<evidence type="ECO:0000256" key="3">
    <source>
        <dbReference type="ARBA" id="ARBA00023163"/>
    </source>
</evidence>
<keyword evidence="1" id="KW-0805">Transcription regulation</keyword>
<dbReference type="SUPFAM" id="SSF48498">
    <property type="entry name" value="Tetracyclin repressor-like, C-terminal domain"/>
    <property type="match status" value="1"/>
</dbReference>
<evidence type="ECO:0000256" key="2">
    <source>
        <dbReference type="ARBA" id="ARBA00023125"/>
    </source>
</evidence>
<name>A0ABV3X7D1_9FIRM</name>